<dbReference type="GO" id="GO:0005737">
    <property type="term" value="C:cytoplasm"/>
    <property type="evidence" value="ECO:0007669"/>
    <property type="project" value="TreeGrafter"/>
</dbReference>
<evidence type="ECO:0000256" key="4">
    <source>
        <dbReference type="SAM" id="MobiDB-lite"/>
    </source>
</evidence>
<dbReference type="SUPFAM" id="SSF54928">
    <property type="entry name" value="RNA-binding domain, RBD"/>
    <property type="match status" value="1"/>
</dbReference>
<proteinExistence type="predicted"/>
<feature type="region of interest" description="Disordered" evidence="4">
    <location>
        <begin position="360"/>
        <end position="398"/>
    </location>
</feature>
<evidence type="ECO:0000259" key="5">
    <source>
        <dbReference type="PROSITE" id="PS50102"/>
    </source>
</evidence>
<organism evidence="6 7">
    <name type="scientific">Periophthalmus magnuspinnatus</name>
    <dbReference type="NCBI Taxonomy" id="409849"/>
    <lineage>
        <taxon>Eukaryota</taxon>
        <taxon>Metazoa</taxon>
        <taxon>Chordata</taxon>
        <taxon>Craniata</taxon>
        <taxon>Vertebrata</taxon>
        <taxon>Euteleostomi</taxon>
        <taxon>Actinopterygii</taxon>
        <taxon>Neopterygii</taxon>
        <taxon>Teleostei</taxon>
        <taxon>Neoteleostei</taxon>
        <taxon>Acanthomorphata</taxon>
        <taxon>Gobiaria</taxon>
        <taxon>Gobiiformes</taxon>
        <taxon>Gobioidei</taxon>
        <taxon>Gobiidae</taxon>
        <taxon>Oxudercinae</taxon>
        <taxon>Periophthalmus</taxon>
    </lineage>
</organism>
<dbReference type="InterPro" id="IPR024185">
    <property type="entry name" value="FTHF_cligase-like_sf"/>
</dbReference>
<reference evidence="6" key="2">
    <citation type="submission" date="2025-09" db="UniProtKB">
        <authorList>
            <consortium name="Ensembl"/>
        </authorList>
    </citation>
    <scope>IDENTIFICATION</scope>
</reference>
<feature type="domain" description="RRM" evidence="5">
    <location>
        <begin position="291"/>
        <end position="364"/>
    </location>
</feature>
<dbReference type="InterPro" id="IPR035979">
    <property type="entry name" value="RBD_domain_sf"/>
</dbReference>
<dbReference type="InterPro" id="IPR002698">
    <property type="entry name" value="FTHF_cligase"/>
</dbReference>
<dbReference type="SMART" id="SM00360">
    <property type="entry name" value="RRM"/>
    <property type="match status" value="1"/>
</dbReference>
<dbReference type="Proteomes" id="UP000261520">
    <property type="component" value="Unplaced"/>
</dbReference>
<dbReference type="AlphaFoldDB" id="A0A3B3Z5Z7"/>
<dbReference type="Ensembl" id="ENSPMGT00000000020.1">
    <property type="protein sequence ID" value="ENSPMGP00000000020.1"/>
    <property type="gene ID" value="ENSPMGG00000000017.1"/>
</dbReference>
<dbReference type="InterPro" id="IPR000504">
    <property type="entry name" value="RRM_dom"/>
</dbReference>
<dbReference type="Gene3D" id="3.30.70.330">
    <property type="match status" value="1"/>
</dbReference>
<dbReference type="SUPFAM" id="SSF100950">
    <property type="entry name" value="NagB/RpiA/CoA transferase-like"/>
    <property type="match status" value="1"/>
</dbReference>
<sequence length="398" mass="44217">IHKTIIVPQSKFIDATKEEIRQLVWHYIEENDLANFPRPVYNRIPNFKGASAACAKVSELQVFMKAGEVKVDPDKPLEGARLVILQAQKTLLVPTPRLRTGLFNKITPPPDATKKHLHICSSSQGVKDFSVPVSLDARMKVDLVIVGSVAVSEKGFRIGKGEGYADMEYGIMASMAAVNESTVVVTVVHDCQVVEIPERLIESHDLTVDYILTPTRVIKTDCQLPKPQGIIWSKLDKEKLEKIPILKKLRTLEEQTGKDVTLGEVLAKAESSQAKKPTTQSPKAKIPDTVTSLYLGGIPPELRVSELKTMLREKGAVPLRLTWQGAQHRAFLDYTDPQAAEQALTALQDLSVKGCELQVELAKSQRKSRRGPHQSKRAQQESNTTNPEKQRSITDNKK</sequence>
<name>A0A3B3Z5Z7_9GOBI</name>
<dbReference type="Pfam" id="PF01812">
    <property type="entry name" value="5-FTHF_cyc-lig"/>
    <property type="match status" value="1"/>
</dbReference>
<protein>
    <recommendedName>
        <fullName evidence="1">Methenyltetrahydrofolate synthase domain-containing protein</fullName>
    </recommendedName>
</protein>
<dbReference type="Gene3D" id="3.40.50.10420">
    <property type="entry name" value="NagB/RpiA/CoA transferase-like"/>
    <property type="match status" value="1"/>
</dbReference>
<keyword evidence="2 3" id="KW-0694">RNA-binding</keyword>
<evidence type="ECO:0000313" key="6">
    <source>
        <dbReference type="Ensembl" id="ENSPMGP00000000020.1"/>
    </source>
</evidence>
<accession>A0A3B3Z5Z7</accession>
<evidence type="ECO:0000256" key="1">
    <source>
        <dbReference type="ARBA" id="ARBA00015518"/>
    </source>
</evidence>
<dbReference type="GO" id="GO:0003723">
    <property type="term" value="F:RNA binding"/>
    <property type="evidence" value="ECO:0007669"/>
    <property type="project" value="UniProtKB-UniRule"/>
</dbReference>
<evidence type="ECO:0000256" key="2">
    <source>
        <dbReference type="ARBA" id="ARBA00022884"/>
    </source>
</evidence>
<dbReference type="PANTHER" id="PTHR13017">
    <property type="entry name" value="5-FORMYLTETRAHYDROFOLATE CYCLO-LIGASE-RELATED"/>
    <property type="match status" value="1"/>
</dbReference>
<reference evidence="6" key="1">
    <citation type="submission" date="2025-08" db="UniProtKB">
        <authorList>
            <consortium name="Ensembl"/>
        </authorList>
    </citation>
    <scope>IDENTIFICATION</scope>
</reference>
<dbReference type="PROSITE" id="PS50102">
    <property type="entry name" value="RRM"/>
    <property type="match status" value="1"/>
</dbReference>
<evidence type="ECO:0000313" key="7">
    <source>
        <dbReference type="Proteomes" id="UP000261520"/>
    </source>
</evidence>
<dbReference type="PANTHER" id="PTHR13017:SF0">
    <property type="entry name" value="METHENYLTETRAHYDROFOLATE SYNTHASE DOMAIN-CONTAINING PROTEIN"/>
    <property type="match status" value="1"/>
</dbReference>
<evidence type="ECO:0000256" key="3">
    <source>
        <dbReference type="PROSITE-ProRule" id="PRU00176"/>
    </source>
</evidence>
<dbReference type="InterPro" id="IPR012677">
    <property type="entry name" value="Nucleotide-bd_a/b_plait_sf"/>
</dbReference>
<dbReference type="STRING" id="409849.ENSPMGP00000000020"/>
<dbReference type="FunFam" id="3.40.50.10420:FF:000001">
    <property type="entry name" value="Methenyltetrahydrofolate synthase domain-containing protein"/>
    <property type="match status" value="1"/>
</dbReference>
<keyword evidence="7" id="KW-1185">Reference proteome</keyword>
<dbReference type="InterPro" id="IPR037171">
    <property type="entry name" value="NagB/RpiA_transferase-like"/>
</dbReference>
<feature type="compositionally biased region" description="Basic and acidic residues" evidence="4">
    <location>
        <begin position="388"/>
        <end position="398"/>
    </location>
</feature>
<dbReference type="Pfam" id="PF00076">
    <property type="entry name" value="RRM_1"/>
    <property type="match status" value="1"/>
</dbReference>
<feature type="compositionally biased region" description="Basic residues" evidence="4">
    <location>
        <begin position="364"/>
        <end position="376"/>
    </location>
</feature>